<dbReference type="CDD" id="cd11324">
    <property type="entry name" value="AmyAc_Amylosucrase"/>
    <property type="match status" value="1"/>
</dbReference>
<dbReference type="SUPFAM" id="SSF51445">
    <property type="entry name" value="(Trans)glycosidases"/>
    <property type="match status" value="1"/>
</dbReference>
<dbReference type="InterPro" id="IPR017853">
    <property type="entry name" value="GH"/>
</dbReference>
<dbReference type="EMBL" id="FORX01000003">
    <property type="protein sequence ID" value="SFJ45371.1"/>
    <property type="molecule type" value="Genomic_DNA"/>
</dbReference>
<accession>A0A1I3RJ68</accession>
<gene>
    <name evidence="2" type="ORF">SAMN04488082_103161</name>
</gene>
<dbReference type="SUPFAM" id="SSF51011">
    <property type="entry name" value="Glycosyl hydrolase domain"/>
    <property type="match status" value="1"/>
</dbReference>
<dbReference type="Gene3D" id="3.20.20.80">
    <property type="entry name" value="Glycosidases"/>
    <property type="match status" value="1"/>
</dbReference>
<evidence type="ECO:0000313" key="2">
    <source>
        <dbReference type="EMBL" id="SFJ45371.1"/>
    </source>
</evidence>
<evidence type="ECO:0000313" key="3">
    <source>
        <dbReference type="Proteomes" id="UP000198635"/>
    </source>
</evidence>
<dbReference type="GO" id="GO:0047669">
    <property type="term" value="F:amylosucrase activity"/>
    <property type="evidence" value="ECO:0007669"/>
    <property type="project" value="InterPro"/>
</dbReference>
<dbReference type="InterPro" id="IPR044077">
    <property type="entry name" value="Amylosucrase"/>
</dbReference>
<sequence length="650" mass="74414">MYEQASHALLNEILAGLRPEIGKFRLRHFYTRLGANFYAIYSLFKLLYGDRPDFKQQMVRLVETLALRYMERPPALRKSDLAREVHYNWFLNQKWVAMALYCDRFADNLQGLREKLPYFQELGVNMLHVMPILDCPPENNDGGYAVRDFRKIDARYGTLRDVEELAATLKNREILLVLDVVVNHTSDEHEWATRARQGEKKYQDYYYVFDNRETPDAFEEGMPEIFPVTAPGNFTWDETMGKWVMTVFNNYQWDLNYRNPAVLIEMLDIILFWANKGADILRLDAVAFLWKKIGSTCQNEREAHLLLRLMKDCCQVTAPGVLFIAEAIVAPGEIAKYFGEDAIYSKECEIAYNASLMALLWDAVATKNATLLNLGVKNLPNKLERATWLNYVRCHDDIGLGFDDSDVAQAGYDPTLHRAFLVDYFTGRFPESPARGMPFGTNLKTGDARISGSLASLVGLESALESEDEDAITAAIKTITLLHSVILSFGGLPLMYYGDAIGTLNNLEFLSDPAIQHDSRWVHRSHFDWDKAEKRHQSGTVEQRIFSSLKKMIAMRKEIPAFADFDNRHLLLIENPNLLVFYRTDPENCRSRVLVINNFNVEAQPLPVDALTPHGFFTNESMTDLCTGERVPVEDGQLLIPALSFYWLKD</sequence>
<reference evidence="3" key="1">
    <citation type="submission" date="2016-10" db="EMBL/GenBank/DDBJ databases">
        <authorList>
            <person name="Varghese N."/>
            <person name="Submissions S."/>
        </authorList>
    </citation>
    <scope>NUCLEOTIDE SEQUENCE [LARGE SCALE GENOMIC DNA]</scope>
    <source>
        <strain evidence="3">DSM 5918</strain>
    </source>
</reference>
<dbReference type="RefSeq" id="WP_092373013.1">
    <property type="nucleotide sequence ID" value="NZ_FORX01000003.1"/>
</dbReference>
<dbReference type="Gene3D" id="1.10.1740.10">
    <property type="match status" value="1"/>
</dbReference>
<dbReference type="PANTHER" id="PTHR10357:SF213">
    <property type="entry name" value="ALPHA AMYLASE CATALYTIC REGION"/>
    <property type="match status" value="1"/>
</dbReference>
<dbReference type="AlphaFoldDB" id="A0A1I3RJ68"/>
<dbReference type="InterPro" id="IPR045857">
    <property type="entry name" value="O16G_dom_2"/>
</dbReference>
<feature type="domain" description="Glycosyl hydrolase family 13 catalytic" evidence="1">
    <location>
        <begin position="99"/>
        <end position="556"/>
    </location>
</feature>
<protein>
    <submittedName>
        <fullName evidence="2">Amylosucrase</fullName>
    </submittedName>
</protein>
<keyword evidence="3" id="KW-1185">Reference proteome</keyword>
<dbReference type="Gene3D" id="3.90.400.10">
    <property type="entry name" value="Oligo-1,6-glucosidase, Domain 2"/>
    <property type="match status" value="1"/>
</dbReference>
<dbReference type="Gene3D" id="2.60.40.1180">
    <property type="entry name" value="Golgi alpha-mannosidase II"/>
    <property type="match status" value="1"/>
</dbReference>
<dbReference type="PANTHER" id="PTHR10357">
    <property type="entry name" value="ALPHA-AMYLASE FAMILY MEMBER"/>
    <property type="match status" value="1"/>
</dbReference>
<dbReference type="Pfam" id="PF00128">
    <property type="entry name" value="Alpha-amylase"/>
    <property type="match status" value="1"/>
</dbReference>
<dbReference type="InterPro" id="IPR013780">
    <property type="entry name" value="Glyco_hydro_b"/>
</dbReference>
<name>A0A1I3RJ68_9BACT</name>
<dbReference type="Proteomes" id="UP000198635">
    <property type="component" value="Unassembled WGS sequence"/>
</dbReference>
<dbReference type="OrthoDB" id="9805159at2"/>
<dbReference type="STRING" id="52560.SAMN04488082_103161"/>
<dbReference type="SMART" id="SM00642">
    <property type="entry name" value="Aamy"/>
    <property type="match status" value="1"/>
</dbReference>
<dbReference type="GO" id="GO:0005975">
    <property type="term" value="P:carbohydrate metabolic process"/>
    <property type="evidence" value="ECO:0007669"/>
    <property type="project" value="InterPro"/>
</dbReference>
<dbReference type="InterPro" id="IPR006047">
    <property type="entry name" value="GH13_cat_dom"/>
</dbReference>
<proteinExistence type="predicted"/>
<organism evidence="2 3">
    <name type="scientific">Desulfomicrobium apsheronum</name>
    <dbReference type="NCBI Taxonomy" id="52560"/>
    <lineage>
        <taxon>Bacteria</taxon>
        <taxon>Pseudomonadati</taxon>
        <taxon>Thermodesulfobacteriota</taxon>
        <taxon>Desulfovibrionia</taxon>
        <taxon>Desulfovibrionales</taxon>
        <taxon>Desulfomicrobiaceae</taxon>
        <taxon>Desulfomicrobium</taxon>
    </lineage>
</organism>
<evidence type="ECO:0000259" key="1">
    <source>
        <dbReference type="SMART" id="SM00642"/>
    </source>
</evidence>